<protein>
    <submittedName>
        <fullName evidence="4">SUMF1/EgtB/PvdO family nonheme iron enzyme</fullName>
    </submittedName>
</protein>
<feature type="region of interest" description="Disordered" evidence="1">
    <location>
        <begin position="38"/>
        <end position="135"/>
    </location>
</feature>
<dbReference type="RefSeq" id="WP_272097953.1">
    <property type="nucleotide sequence ID" value="NZ_JAQNDK010000002.1"/>
</dbReference>
<organism evidence="4 5">
    <name type="scientific">Sorangium atrum</name>
    <dbReference type="NCBI Taxonomy" id="2995308"/>
    <lineage>
        <taxon>Bacteria</taxon>
        <taxon>Pseudomonadati</taxon>
        <taxon>Myxococcota</taxon>
        <taxon>Polyangia</taxon>
        <taxon>Polyangiales</taxon>
        <taxon>Polyangiaceae</taxon>
        <taxon>Sorangium</taxon>
    </lineage>
</organism>
<sequence length="410" mass="41150">MPQARGAARWTAGWLAAVLAAGCAQILGADWDSYTPPGAHGGGGAGGSASGQGGQSGGPEQGGGGGVAGGDASGAGGSGTSGTSSSGSGTGGNTGSSGSGGGDSTSSSGSGGSDGSGGSGGGVTAPSCATSSPETGPLCGPPPGISCCDSREVPGGTFNRNNNPAFAASVSSFHLDTFEITVGRFRAFMESGHGVRTSPPAAAAGEHPKIPGSGWQSAWNEALRPDVTSLSAALSCTSSTATWTPAAGRNEALPINCITWYEAFAFCVWDRGRLPTDAEWNYAAVGGNMQRKFPWGDMITHDHASYACAAPCALSSLLEVGSLPLGRGRWGQFDLSGNVSEWALDWAVNYTVPWSDQAQISDVAGDNQRTRRGGYYASDDYTVSNAHRGTDPPTVRGPWTSARCARDLPP</sequence>
<dbReference type="InterPro" id="IPR005532">
    <property type="entry name" value="SUMF_dom"/>
</dbReference>
<dbReference type="PANTHER" id="PTHR23150">
    <property type="entry name" value="SULFATASE MODIFYING FACTOR 1, 2"/>
    <property type="match status" value="1"/>
</dbReference>
<dbReference type="EMBL" id="JAQNDK010000002">
    <property type="protein sequence ID" value="MDC0680265.1"/>
    <property type="molecule type" value="Genomic_DNA"/>
</dbReference>
<gene>
    <name evidence="4" type="ORF">POL72_21160</name>
</gene>
<dbReference type="InterPro" id="IPR042095">
    <property type="entry name" value="SUMF_sf"/>
</dbReference>
<dbReference type="PROSITE" id="PS51257">
    <property type="entry name" value="PROKAR_LIPOPROTEIN"/>
    <property type="match status" value="1"/>
</dbReference>
<name>A0ABT5C1H7_9BACT</name>
<feature type="compositionally biased region" description="Gly residues" evidence="1">
    <location>
        <begin position="39"/>
        <end position="80"/>
    </location>
</feature>
<dbReference type="Proteomes" id="UP001217485">
    <property type="component" value="Unassembled WGS sequence"/>
</dbReference>
<feature type="signal peptide" evidence="2">
    <location>
        <begin position="1"/>
        <end position="29"/>
    </location>
</feature>
<feature type="chain" id="PRO_5046311911" evidence="2">
    <location>
        <begin position="30"/>
        <end position="410"/>
    </location>
</feature>
<comment type="caution">
    <text evidence="4">The sequence shown here is derived from an EMBL/GenBank/DDBJ whole genome shotgun (WGS) entry which is preliminary data.</text>
</comment>
<dbReference type="Pfam" id="PF03781">
    <property type="entry name" value="FGE-sulfatase"/>
    <property type="match status" value="1"/>
</dbReference>
<accession>A0ABT5C1H7</accession>
<keyword evidence="5" id="KW-1185">Reference proteome</keyword>
<dbReference type="InterPro" id="IPR051043">
    <property type="entry name" value="Sulfatase_Mod_Factor_Kinase"/>
</dbReference>
<evidence type="ECO:0000256" key="2">
    <source>
        <dbReference type="SAM" id="SignalP"/>
    </source>
</evidence>
<dbReference type="PANTHER" id="PTHR23150:SF19">
    <property type="entry name" value="FORMYLGLYCINE-GENERATING ENZYME"/>
    <property type="match status" value="1"/>
</dbReference>
<dbReference type="SUPFAM" id="SSF56436">
    <property type="entry name" value="C-type lectin-like"/>
    <property type="match status" value="1"/>
</dbReference>
<feature type="domain" description="Sulfatase-modifying factor enzyme-like" evidence="3">
    <location>
        <begin position="157"/>
        <end position="406"/>
    </location>
</feature>
<evidence type="ECO:0000313" key="4">
    <source>
        <dbReference type="EMBL" id="MDC0680265.1"/>
    </source>
</evidence>
<keyword evidence="2" id="KW-0732">Signal</keyword>
<reference evidence="4 5" key="1">
    <citation type="submission" date="2023-01" db="EMBL/GenBank/DDBJ databases">
        <title>Minimal conservation of predation-associated metabolite biosynthetic gene clusters underscores biosynthetic potential of Myxococcota including descriptions for ten novel species: Archangium lansinium sp. nov., Myxococcus landrumus sp. nov., Nannocystis bai.</title>
        <authorList>
            <person name="Ahearne A."/>
            <person name="Stevens C."/>
            <person name="Dowd S."/>
        </authorList>
    </citation>
    <scope>NUCLEOTIDE SEQUENCE [LARGE SCALE GENOMIC DNA]</scope>
    <source>
        <strain evidence="4 5">WIWO2</strain>
    </source>
</reference>
<evidence type="ECO:0000313" key="5">
    <source>
        <dbReference type="Proteomes" id="UP001217485"/>
    </source>
</evidence>
<feature type="compositionally biased region" description="Gly residues" evidence="1">
    <location>
        <begin position="88"/>
        <end position="123"/>
    </location>
</feature>
<evidence type="ECO:0000259" key="3">
    <source>
        <dbReference type="Pfam" id="PF03781"/>
    </source>
</evidence>
<proteinExistence type="predicted"/>
<dbReference type="InterPro" id="IPR016187">
    <property type="entry name" value="CTDL_fold"/>
</dbReference>
<dbReference type="Gene3D" id="3.90.1580.10">
    <property type="entry name" value="paralog of FGE (formylglycine-generating enzyme)"/>
    <property type="match status" value="1"/>
</dbReference>
<evidence type="ECO:0000256" key="1">
    <source>
        <dbReference type="SAM" id="MobiDB-lite"/>
    </source>
</evidence>